<dbReference type="GO" id="GO:0035721">
    <property type="term" value="P:intraciliary retrograde transport"/>
    <property type="evidence" value="ECO:0007669"/>
    <property type="project" value="TreeGrafter"/>
</dbReference>
<dbReference type="Gene3D" id="1.25.40.10">
    <property type="entry name" value="Tetratricopeptide repeat domain"/>
    <property type="match status" value="1"/>
</dbReference>
<proteinExistence type="predicted"/>
<feature type="domain" description="Tetratricopeptide repeat protein 21A/21B N-terminal ARM repeat" evidence="1">
    <location>
        <begin position="12"/>
        <end position="187"/>
    </location>
</feature>
<dbReference type="SUPFAM" id="SSF48452">
    <property type="entry name" value="TPR-like"/>
    <property type="match status" value="1"/>
</dbReference>
<dbReference type="GO" id="GO:0030991">
    <property type="term" value="C:intraciliary transport particle A"/>
    <property type="evidence" value="ECO:0007669"/>
    <property type="project" value="TreeGrafter"/>
</dbReference>
<dbReference type="GO" id="GO:0005929">
    <property type="term" value="C:cilium"/>
    <property type="evidence" value="ECO:0007669"/>
    <property type="project" value="GOC"/>
</dbReference>
<dbReference type="InterPro" id="IPR056833">
    <property type="entry name" value="ARM_TT21_N"/>
</dbReference>
<sequence length="195" mass="21872">MNSNDSSLMAGIIYYNQEKYFHHLQQAAATGLEKFSNDPVLQFFKAYGAFREEHIQDAISSLESLRNHPDVSLCSIMALIYAHKCCKTIDQEAIQELESSLKEIRKTASWIALYYAGLFLWLMGRHDKAKEYIDRMLQLSNGAREGYVLKGLVDLTSDKPQTAKKAIKYLEQGVQDNKDVLGLLGKVGSGEEGSG</sequence>
<evidence type="ECO:0000313" key="3">
    <source>
        <dbReference type="Proteomes" id="UP000527355"/>
    </source>
</evidence>
<accession>A0A7J7UEX6</accession>
<dbReference type="GO" id="GO:0061512">
    <property type="term" value="P:protein localization to cilium"/>
    <property type="evidence" value="ECO:0007669"/>
    <property type="project" value="TreeGrafter"/>
</dbReference>
<dbReference type="EMBL" id="JABWUV010000013">
    <property type="protein sequence ID" value="KAF6311388.1"/>
    <property type="molecule type" value="Genomic_DNA"/>
</dbReference>
<reference evidence="2 3" key="1">
    <citation type="journal article" date="2020" name="Nature">
        <title>Six reference-quality genomes reveal evolution of bat adaptations.</title>
        <authorList>
            <person name="Jebb D."/>
            <person name="Huang Z."/>
            <person name="Pippel M."/>
            <person name="Hughes G.M."/>
            <person name="Lavrichenko K."/>
            <person name="Devanna P."/>
            <person name="Winkler S."/>
            <person name="Jermiin L.S."/>
            <person name="Skirmuntt E.C."/>
            <person name="Katzourakis A."/>
            <person name="Burkitt-Gray L."/>
            <person name="Ray D.A."/>
            <person name="Sullivan K.A.M."/>
            <person name="Roscito J.G."/>
            <person name="Kirilenko B.M."/>
            <person name="Davalos L.M."/>
            <person name="Corthals A.P."/>
            <person name="Power M.L."/>
            <person name="Jones G."/>
            <person name="Ransome R.D."/>
            <person name="Dechmann D.K.N."/>
            <person name="Locatelli A.G."/>
            <person name="Puechmaille S.J."/>
            <person name="Fedrigo O."/>
            <person name="Jarvis E.D."/>
            <person name="Hiller M."/>
            <person name="Vernes S.C."/>
            <person name="Myers E.W."/>
            <person name="Teeling E.C."/>
        </authorList>
    </citation>
    <scope>NUCLEOTIDE SEQUENCE [LARGE SCALE GENOMIC DNA]</scope>
    <source>
        <strain evidence="2">MMyoMyo1</strain>
        <tissue evidence="2">Flight muscle</tissue>
    </source>
</reference>
<dbReference type="Pfam" id="PF25062">
    <property type="entry name" value="ARM_TT21_N"/>
    <property type="match status" value="1"/>
</dbReference>
<dbReference type="PANTHER" id="PTHR14699">
    <property type="entry name" value="STI2 PROTEIN-RELATED"/>
    <property type="match status" value="1"/>
</dbReference>
<dbReference type="InterPro" id="IPR040364">
    <property type="entry name" value="TTC21A/TTC21B"/>
</dbReference>
<dbReference type="InterPro" id="IPR011990">
    <property type="entry name" value="TPR-like_helical_dom_sf"/>
</dbReference>
<evidence type="ECO:0000313" key="2">
    <source>
        <dbReference type="EMBL" id="KAF6311388.1"/>
    </source>
</evidence>
<gene>
    <name evidence="2" type="ORF">mMyoMyo1_019925</name>
</gene>
<dbReference type="PANTHER" id="PTHR14699:SF2">
    <property type="entry name" value="TETRATRICOPEPTIDE REPEAT PROTEIN 21A"/>
    <property type="match status" value="1"/>
</dbReference>
<keyword evidence="3" id="KW-1185">Reference proteome</keyword>
<comment type="caution">
    <text evidence="2">The sequence shown here is derived from an EMBL/GenBank/DDBJ whole genome shotgun (WGS) entry which is preliminary data.</text>
</comment>
<dbReference type="VEuPathDB" id="HostDB:GeneID_118668354"/>
<organism evidence="2 3">
    <name type="scientific">Myotis myotis</name>
    <name type="common">Greater mouse-eared bat</name>
    <name type="synonym">Vespertilio myotis</name>
    <dbReference type="NCBI Taxonomy" id="51298"/>
    <lineage>
        <taxon>Eukaryota</taxon>
        <taxon>Metazoa</taxon>
        <taxon>Chordata</taxon>
        <taxon>Craniata</taxon>
        <taxon>Vertebrata</taxon>
        <taxon>Euteleostomi</taxon>
        <taxon>Mammalia</taxon>
        <taxon>Eutheria</taxon>
        <taxon>Laurasiatheria</taxon>
        <taxon>Chiroptera</taxon>
        <taxon>Yangochiroptera</taxon>
        <taxon>Vespertilionidae</taxon>
        <taxon>Myotis</taxon>
    </lineage>
</organism>
<evidence type="ECO:0000259" key="1">
    <source>
        <dbReference type="Pfam" id="PF25062"/>
    </source>
</evidence>
<protein>
    <submittedName>
        <fullName evidence="2">Tetratricopeptide repeat domain 21A</fullName>
    </submittedName>
</protein>
<dbReference type="AlphaFoldDB" id="A0A7J7UEX6"/>
<name>A0A7J7UEX6_MYOMY</name>
<dbReference type="Proteomes" id="UP000527355">
    <property type="component" value="Unassembled WGS sequence"/>
</dbReference>